<name>A0A4Y2IAZ7_ARAVE</name>
<evidence type="ECO:0000313" key="1">
    <source>
        <dbReference type="EMBL" id="GBM74765.1"/>
    </source>
</evidence>
<proteinExistence type="predicted"/>
<keyword evidence="2" id="KW-1185">Reference proteome</keyword>
<dbReference type="Proteomes" id="UP000499080">
    <property type="component" value="Unassembled WGS sequence"/>
</dbReference>
<protein>
    <submittedName>
        <fullName evidence="1">Uncharacterized protein</fullName>
    </submittedName>
</protein>
<gene>
    <name evidence="1" type="ORF">AVEN_55902_1</name>
</gene>
<dbReference type="EMBL" id="BGPR01262183">
    <property type="protein sequence ID" value="GBM74765.1"/>
    <property type="molecule type" value="Genomic_DNA"/>
</dbReference>
<reference evidence="1 2" key="1">
    <citation type="journal article" date="2019" name="Sci. Rep.">
        <title>Orb-weaving spider Araneus ventricosus genome elucidates the spidroin gene catalogue.</title>
        <authorList>
            <person name="Kono N."/>
            <person name="Nakamura H."/>
            <person name="Ohtoshi R."/>
            <person name="Moran D.A.P."/>
            <person name="Shinohara A."/>
            <person name="Yoshida Y."/>
            <person name="Fujiwara M."/>
            <person name="Mori M."/>
            <person name="Tomita M."/>
            <person name="Arakawa K."/>
        </authorList>
    </citation>
    <scope>NUCLEOTIDE SEQUENCE [LARGE SCALE GENOMIC DNA]</scope>
</reference>
<accession>A0A4Y2IAZ7</accession>
<evidence type="ECO:0000313" key="2">
    <source>
        <dbReference type="Proteomes" id="UP000499080"/>
    </source>
</evidence>
<comment type="caution">
    <text evidence="1">The sequence shown here is derived from an EMBL/GenBank/DDBJ whole genome shotgun (WGS) entry which is preliminary data.</text>
</comment>
<sequence>MGQENVGGHLLQPDQPLLIPPFHTSLKLLRLPAKFIYSMDQDVTPG</sequence>
<organism evidence="1 2">
    <name type="scientific">Araneus ventricosus</name>
    <name type="common">Orbweaver spider</name>
    <name type="synonym">Epeira ventricosa</name>
    <dbReference type="NCBI Taxonomy" id="182803"/>
    <lineage>
        <taxon>Eukaryota</taxon>
        <taxon>Metazoa</taxon>
        <taxon>Ecdysozoa</taxon>
        <taxon>Arthropoda</taxon>
        <taxon>Chelicerata</taxon>
        <taxon>Arachnida</taxon>
        <taxon>Araneae</taxon>
        <taxon>Araneomorphae</taxon>
        <taxon>Entelegynae</taxon>
        <taxon>Araneoidea</taxon>
        <taxon>Araneidae</taxon>
        <taxon>Araneus</taxon>
    </lineage>
</organism>
<dbReference type="AlphaFoldDB" id="A0A4Y2IAZ7"/>